<dbReference type="PROSITE" id="PS00963">
    <property type="entry name" value="RIBOSOMAL_S2_2"/>
    <property type="match status" value="1"/>
</dbReference>
<name>A0A290Q8P2_9BACT</name>
<dbReference type="InterPro" id="IPR001865">
    <property type="entry name" value="Ribosomal_uS2"/>
</dbReference>
<dbReference type="SUPFAM" id="SSF52313">
    <property type="entry name" value="Ribosomal protein S2"/>
    <property type="match status" value="1"/>
</dbReference>
<dbReference type="NCBIfam" id="TIGR01011">
    <property type="entry name" value="rpsB_bact"/>
    <property type="match status" value="1"/>
</dbReference>
<dbReference type="InterPro" id="IPR018130">
    <property type="entry name" value="Ribosomal_uS2_CS"/>
</dbReference>
<organism evidence="7 8">
    <name type="scientific">Nibricoccus aquaticus</name>
    <dbReference type="NCBI Taxonomy" id="2576891"/>
    <lineage>
        <taxon>Bacteria</taxon>
        <taxon>Pseudomonadati</taxon>
        <taxon>Verrucomicrobiota</taxon>
        <taxon>Opitutia</taxon>
        <taxon>Opitutales</taxon>
        <taxon>Opitutaceae</taxon>
        <taxon>Nibricoccus</taxon>
    </lineage>
</organism>
<dbReference type="InterPro" id="IPR023591">
    <property type="entry name" value="Ribosomal_uS2_flav_dom_sf"/>
</dbReference>
<dbReference type="KEGG" id="vbh:CMV30_06045"/>
<accession>A0A290Q8P2</accession>
<keyword evidence="2 5" id="KW-0689">Ribosomal protein</keyword>
<evidence type="ECO:0000256" key="6">
    <source>
        <dbReference type="RuleBase" id="RU003631"/>
    </source>
</evidence>
<dbReference type="EMBL" id="CP023344">
    <property type="protein sequence ID" value="ATC63550.1"/>
    <property type="molecule type" value="Genomic_DNA"/>
</dbReference>
<dbReference type="RefSeq" id="WP_096055182.1">
    <property type="nucleotide sequence ID" value="NZ_CP023344.1"/>
</dbReference>
<proteinExistence type="inferred from homology"/>
<dbReference type="AlphaFoldDB" id="A0A290Q8P2"/>
<sequence length="298" mass="32063">MNVTPKDLLDAGVHFGHQTKRWNPRSKPFVFDHRQGITIIDLGKTHEALTKATTFIEETVGNGGNVLFVGTKRQAQEIVREAATSSNMPFCVDRWLGGTLTNFATVKKSIAKFKKYQQMETSGELQKFSSKEAASIKREMVRMNKNFSGIMELNELPNAIFVIDASHEEIAVAEGARLNIPVIGLVDTNSDPTKLSHPIPGNDDAVKSIRIIVETIVAAVQSGLGQRESRRTSRGQADLRAATAAVAAASGATNEAGEIDLSKVEIPAGAIAAVEGEVDAPVVVKKPAVRKKVAAPKN</sequence>
<dbReference type="GO" id="GO:0003735">
    <property type="term" value="F:structural constituent of ribosome"/>
    <property type="evidence" value="ECO:0007669"/>
    <property type="project" value="InterPro"/>
</dbReference>
<evidence type="ECO:0000256" key="3">
    <source>
        <dbReference type="ARBA" id="ARBA00023274"/>
    </source>
</evidence>
<protein>
    <recommendedName>
        <fullName evidence="4 5">Small ribosomal subunit protein uS2</fullName>
    </recommendedName>
</protein>
<dbReference type="PANTHER" id="PTHR12534:SF0">
    <property type="entry name" value="SMALL RIBOSOMAL SUBUNIT PROTEIN US2M"/>
    <property type="match status" value="1"/>
</dbReference>
<dbReference type="Proteomes" id="UP000217265">
    <property type="component" value="Chromosome"/>
</dbReference>
<dbReference type="OrthoDB" id="9808036at2"/>
<dbReference type="Pfam" id="PF00318">
    <property type="entry name" value="Ribosomal_S2"/>
    <property type="match status" value="1"/>
</dbReference>
<dbReference type="Gene3D" id="1.10.287.610">
    <property type="entry name" value="Helix hairpin bin"/>
    <property type="match status" value="1"/>
</dbReference>
<evidence type="ECO:0000313" key="8">
    <source>
        <dbReference type="Proteomes" id="UP000217265"/>
    </source>
</evidence>
<dbReference type="HAMAP" id="MF_00291_B">
    <property type="entry name" value="Ribosomal_uS2_B"/>
    <property type="match status" value="1"/>
</dbReference>
<comment type="similarity">
    <text evidence="1 5 6">Belongs to the universal ribosomal protein uS2 family.</text>
</comment>
<dbReference type="GO" id="GO:0006412">
    <property type="term" value="P:translation"/>
    <property type="evidence" value="ECO:0007669"/>
    <property type="project" value="UniProtKB-UniRule"/>
</dbReference>
<keyword evidence="8" id="KW-1185">Reference proteome</keyword>
<dbReference type="PRINTS" id="PR00395">
    <property type="entry name" value="RIBOSOMALS2"/>
</dbReference>
<dbReference type="GO" id="GO:0022627">
    <property type="term" value="C:cytosolic small ribosomal subunit"/>
    <property type="evidence" value="ECO:0007669"/>
    <property type="project" value="TreeGrafter"/>
</dbReference>
<evidence type="ECO:0000313" key="7">
    <source>
        <dbReference type="EMBL" id="ATC63550.1"/>
    </source>
</evidence>
<gene>
    <name evidence="5 7" type="primary">rpsB</name>
    <name evidence="7" type="ORF">CMV30_06045</name>
</gene>
<evidence type="ECO:0000256" key="5">
    <source>
        <dbReference type="HAMAP-Rule" id="MF_00291"/>
    </source>
</evidence>
<reference evidence="7 8" key="1">
    <citation type="submission" date="2017-09" db="EMBL/GenBank/DDBJ databases">
        <title>Complete genome sequence of Verrucomicrobial strain HZ-65, isolated from freshwater.</title>
        <authorList>
            <person name="Choi A."/>
        </authorList>
    </citation>
    <scope>NUCLEOTIDE SEQUENCE [LARGE SCALE GENOMIC DNA]</scope>
    <source>
        <strain evidence="7 8">HZ-65</strain>
    </source>
</reference>
<dbReference type="InterPro" id="IPR005706">
    <property type="entry name" value="Ribosomal_uS2_bac/mit/plastid"/>
</dbReference>
<evidence type="ECO:0000256" key="1">
    <source>
        <dbReference type="ARBA" id="ARBA00006242"/>
    </source>
</evidence>
<dbReference type="Gene3D" id="3.40.50.10490">
    <property type="entry name" value="Glucose-6-phosphate isomerase like protein, domain 1"/>
    <property type="match status" value="1"/>
</dbReference>
<keyword evidence="3 5" id="KW-0687">Ribonucleoprotein</keyword>
<dbReference type="CDD" id="cd01425">
    <property type="entry name" value="RPS2"/>
    <property type="match status" value="1"/>
</dbReference>
<dbReference type="PANTHER" id="PTHR12534">
    <property type="entry name" value="30S RIBOSOMAL PROTEIN S2 PROKARYOTIC AND ORGANELLAR"/>
    <property type="match status" value="1"/>
</dbReference>
<evidence type="ECO:0000256" key="4">
    <source>
        <dbReference type="ARBA" id="ARBA00035256"/>
    </source>
</evidence>
<evidence type="ECO:0000256" key="2">
    <source>
        <dbReference type="ARBA" id="ARBA00022980"/>
    </source>
</evidence>